<gene>
    <name evidence="7" type="primary">ruvX</name>
    <name evidence="7" type="ORF">SHI21_11990</name>
</gene>
<dbReference type="SUPFAM" id="SSF53098">
    <property type="entry name" value="Ribonuclease H-like"/>
    <property type="match status" value="1"/>
</dbReference>
<evidence type="ECO:0000256" key="5">
    <source>
        <dbReference type="HAMAP-Rule" id="MF_00651"/>
    </source>
</evidence>
<keyword evidence="4 5" id="KW-0378">Hydrolase</keyword>
<keyword evidence="1 5" id="KW-0963">Cytoplasm</keyword>
<dbReference type="EMBL" id="JAYGJQ010000002">
    <property type="protein sequence ID" value="MEA9356935.1"/>
    <property type="molecule type" value="Genomic_DNA"/>
</dbReference>
<sequence>MNDFSNYPRFQQFLGKRILSIDFGTKVIGTAMFCPGRDPFPFAAEKIIYKSHAESIKSLMNLISNEDIEVVVIGIPYFLDGKESTNTVNVRAFGQQLKSALKDQEFFEQDETLTTKAAEERMLNSPEFNFKIDPTKIDCVSATIILEDFIRA</sequence>
<accession>A0ABU5VV52</accession>
<dbReference type="Proteomes" id="UP001302274">
    <property type="component" value="Unassembled WGS sequence"/>
</dbReference>
<keyword evidence="3 5" id="KW-0540">Nuclease</keyword>
<dbReference type="PANTHER" id="PTHR33317:SF4">
    <property type="entry name" value="POLYNUCLEOTIDYL TRANSFERASE, RIBONUCLEASE H-LIKE SUPERFAMILY PROTEIN"/>
    <property type="match status" value="1"/>
</dbReference>
<reference evidence="7 8" key="1">
    <citation type="submission" date="2023-11" db="EMBL/GenBank/DDBJ databases">
        <title>A Novel Polar Bacteriovorax (B. antarcticus) Isolated from the Biocrust in Antarctica.</title>
        <authorList>
            <person name="Mun W."/>
            <person name="Choi S.Y."/>
            <person name="Mitchell R.J."/>
        </authorList>
    </citation>
    <scope>NUCLEOTIDE SEQUENCE [LARGE SCALE GENOMIC DNA]</scope>
    <source>
        <strain evidence="7 8">PP10</strain>
    </source>
</reference>
<proteinExistence type="inferred from homology"/>
<keyword evidence="8" id="KW-1185">Reference proteome</keyword>
<dbReference type="SMART" id="SM00732">
    <property type="entry name" value="YqgFc"/>
    <property type="match status" value="1"/>
</dbReference>
<evidence type="ECO:0000256" key="2">
    <source>
        <dbReference type="ARBA" id="ARBA00022517"/>
    </source>
</evidence>
<dbReference type="PANTHER" id="PTHR33317">
    <property type="entry name" value="POLYNUCLEOTIDYL TRANSFERASE, RIBONUCLEASE H-LIKE SUPERFAMILY PROTEIN"/>
    <property type="match status" value="1"/>
</dbReference>
<evidence type="ECO:0000313" key="7">
    <source>
        <dbReference type="EMBL" id="MEA9356935.1"/>
    </source>
</evidence>
<evidence type="ECO:0000256" key="1">
    <source>
        <dbReference type="ARBA" id="ARBA00022490"/>
    </source>
</evidence>
<dbReference type="HAMAP" id="MF_00651">
    <property type="entry name" value="Nuclease_YqgF"/>
    <property type="match status" value="1"/>
</dbReference>
<dbReference type="InterPro" id="IPR005227">
    <property type="entry name" value="YqgF"/>
</dbReference>
<comment type="similarity">
    <text evidence="5">Belongs to the YqgF HJR family.</text>
</comment>
<comment type="function">
    <text evidence="5">Could be a nuclease involved in processing of the 5'-end of pre-16S rRNA.</text>
</comment>
<dbReference type="InterPro" id="IPR006641">
    <property type="entry name" value="YqgF/RNaseH-like_dom"/>
</dbReference>
<dbReference type="Gene3D" id="3.30.420.140">
    <property type="entry name" value="YqgF/RNase H-like domain"/>
    <property type="match status" value="1"/>
</dbReference>
<dbReference type="RefSeq" id="WP_323576829.1">
    <property type="nucleotide sequence ID" value="NZ_JAYGJQ010000002.1"/>
</dbReference>
<comment type="subcellular location">
    <subcellularLocation>
        <location evidence="5">Cytoplasm</location>
    </subcellularLocation>
</comment>
<dbReference type="CDD" id="cd16964">
    <property type="entry name" value="YqgF"/>
    <property type="match status" value="1"/>
</dbReference>
<protein>
    <recommendedName>
        <fullName evidence="5">Putative pre-16S rRNA nuclease</fullName>
        <ecNumber evidence="5">3.1.-.-</ecNumber>
    </recommendedName>
</protein>
<evidence type="ECO:0000256" key="4">
    <source>
        <dbReference type="ARBA" id="ARBA00022801"/>
    </source>
</evidence>
<keyword evidence="2 5" id="KW-0690">Ribosome biogenesis</keyword>
<dbReference type="Pfam" id="PF03652">
    <property type="entry name" value="RuvX"/>
    <property type="match status" value="1"/>
</dbReference>
<evidence type="ECO:0000313" key="8">
    <source>
        <dbReference type="Proteomes" id="UP001302274"/>
    </source>
</evidence>
<evidence type="ECO:0000259" key="6">
    <source>
        <dbReference type="SMART" id="SM00732"/>
    </source>
</evidence>
<dbReference type="InterPro" id="IPR037027">
    <property type="entry name" value="YqgF/RNaseH-like_dom_sf"/>
</dbReference>
<name>A0ABU5VV52_9BACT</name>
<dbReference type="InterPro" id="IPR012337">
    <property type="entry name" value="RNaseH-like_sf"/>
</dbReference>
<dbReference type="NCBIfam" id="TIGR00250">
    <property type="entry name" value="RNAse_H_YqgF"/>
    <property type="match status" value="1"/>
</dbReference>
<dbReference type="EC" id="3.1.-.-" evidence="5"/>
<organism evidence="7 8">
    <name type="scientific">Bacteriovorax antarcticus</name>
    <dbReference type="NCBI Taxonomy" id="3088717"/>
    <lineage>
        <taxon>Bacteria</taxon>
        <taxon>Pseudomonadati</taxon>
        <taxon>Bdellovibrionota</taxon>
        <taxon>Bacteriovoracia</taxon>
        <taxon>Bacteriovoracales</taxon>
        <taxon>Bacteriovoracaceae</taxon>
        <taxon>Bacteriovorax</taxon>
    </lineage>
</organism>
<evidence type="ECO:0000256" key="3">
    <source>
        <dbReference type="ARBA" id="ARBA00022722"/>
    </source>
</evidence>
<comment type="caution">
    <text evidence="7">The sequence shown here is derived from an EMBL/GenBank/DDBJ whole genome shotgun (WGS) entry which is preliminary data.</text>
</comment>
<feature type="domain" description="YqgF/RNase H-like" evidence="6">
    <location>
        <begin position="16"/>
        <end position="118"/>
    </location>
</feature>